<name>A0ABU2WLI0_9GAMM</name>
<dbReference type="InterPro" id="IPR026042">
    <property type="entry name" value="YjbJ"/>
</dbReference>
<dbReference type="Proteomes" id="UP001254608">
    <property type="component" value="Unassembled WGS sequence"/>
</dbReference>
<dbReference type="PIRSF" id="PIRSF039008">
    <property type="entry name" value="YjbJ"/>
    <property type="match status" value="1"/>
</dbReference>
<dbReference type="SUPFAM" id="SSF69047">
    <property type="entry name" value="Hypothetical protein YjbJ"/>
    <property type="match status" value="1"/>
</dbReference>
<evidence type="ECO:0000259" key="2">
    <source>
        <dbReference type="Pfam" id="PF05532"/>
    </source>
</evidence>
<dbReference type="PANTHER" id="PTHR34977">
    <property type="entry name" value="UPF0337 PROTEIN YJBJ"/>
    <property type="match status" value="1"/>
</dbReference>
<organism evidence="3 4">
    <name type="scientific">Banduia mediterranea</name>
    <dbReference type="NCBI Taxonomy" id="3075609"/>
    <lineage>
        <taxon>Bacteria</taxon>
        <taxon>Pseudomonadati</taxon>
        <taxon>Pseudomonadota</taxon>
        <taxon>Gammaproteobacteria</taxon>
        <taxon>Nevskiales</taxon>
        <taxon>Algiphilaceae</taxon>
        <taxon>Banduia</taxon>
    </lineage>
</organism>
<dbReference type="Pfam" id="PF05532">
    <property type="entry name" value="CsbD"/>
    <property type="match status" value="1"/>
</dbReference>
<dbReference type="RefSeq" id="WP_311366155.1">
    <property type="nucleotide sequence ID" value="NZ_JAVRIC010000026.1"/>
</dbReference>
<evidence type="ECO:0000313" key="4">
    <source>
        <dbReference type="Proteomes" id="UP001254608"/>
    </source>
</evidence>
<proteinExistence type="inferred from homology"/>
<dbReference type="Gene3D" id="1.10.1470.10">
    <property type="entry name" value="YjbJ"/>
    <property type="match status" value="1"/>
</dbReference>
<feature type="domain" description="CsbD-like" evidence="2">
    <location>
        <begin position="4"/>
        <end position="54"/>
    </location>
</feature>
<dbReference type="InterPro" id="IPR036629">
    <property type="entry name" value="YjbJ_sf"/>
</dbReference>
<accession>A0ABU2WLI0</accession>
<sequence length="74" mass="8404">MNSDILKGSWKVMGGRLKSTWGALTDDDLMQVQGNYERLCGKLQSKYGLNREQAGKQIDEFVGKFERDNRSAPH</sequence>
<gene>
    <name evidence="3" type="ORF">RM530_15445</name>
</gene>
<evidence type="ECO:0000256" key="1">
    <source>
        <dbReference type="ARBA" id="ARBA00009129"/>
    </source>
</evidence>
<reference evidence="3 4" key="1">
    <citation type="submission" date="2023-09" db="EMBL/GenBank/DDBJ databases">
        <authorList>
            <person name="Rey-Velasco X."/>
        </authorList>
    </citation>
    <scope>NUCLEOTIDE SEQUENCE [LARGE SCALE GENOMIC DNA]</scope>
    <source>
        <strain evidence="3 4">W345</strain>
    </source>
</reference>
<dbReference type="EMBL" id="JAVRIC010000026">
    <property type="protein sequence ID" value="MDT0498743.1"/>
    <property type="molecule type" value="Genomic_DNA"/>
</dbReference>
<evidence type="ECO:0000313" key="3">
    <source>
        <dbReference type="EMBL" id="MDT0498743.1"/>
    </source>
</evidence>
<dbReference type="PANTHER" id="PTHR34977:SF1">
    <property type="entry name" value="UPF0337 PROTEIN YJBJ"/>
    <property type="match status" value="1"/>
</dbReference>
<keyword evidence="4" id="KW-1185">Reference proteome</keyword>
<dbReference type="InterPro" id="IPR050423">
    <property type="entry name" value="UPF0337_stress_rsp"/>
</dbReference>
<comment type="similarity">
    <text evidence="1">Belongs to the UPF0337 (CsbD) family.</text>
</comment>
<protein>
    <submittedName>
        <fullName evidence="3">CsbD family protein</fullName>
    </submittedName>
</protein>
<dbReference type="InterPro" id="IPR008462">
    <property type="entry name" value="CsbD"/>
</dbReference>
<comment type="caution">
    <text evidence="3">The sequence shown here is derived from an EMBL/GenBank/DDBJ whole genome shotgun (WGS) entry which is preliminary data.</text>
</comment>